<sequence length="180" mass="20631">MQKYSFLAVLIVFVYSCGLYKEKSTSNESVIIDLRQLGITYLADSVFENDRATHLLLGPKGYVLVGQYGYNDEFGNFNQIHHLPDAICSLSKLQVVDLSFNDIESLPVCFSMLNNITSINLTFNRRFNVRKAIPILKRLKNLKNLSLYKCHFSLDDTTWIREQLMQPNLKLLLTDADSGR</sequence>
<evidence type="ECO:0008006" key="3">
    <source>
        <dbReference type="Google" id="ProtNLM"/>
    </source>
</evidence>
<name>A0ABS9BII0_9BACT</name>
<reference evidence="1 2" key="1">
    <citation type="submission" date="2022-01" db="EMBL/GenBank/DDBJ databases">
        <title>Flavihumibacter sp. nov., isolated from sediment of a river.</title>
        <authorList>
            <person name="Liu H."/>
        </authorList>
    </citation>
    <scope>NUCLEOTIDE SEQUENCE [LARGE SCALE GENOMIC DNA]</scope>
    <source>
        <strain evidence="1 2">RY-1</strain>
    </source>
</reference>
<dbReference type="EMBL" id="JAKEVY010000003">
    <property type="protein sequence ID" value="MCF1715400.1"/>
    <property type="molecule type" value="Genomic_DNA"/>
</dbReference>
<proteinExistence type="predicted"/>
<dbReference type="SUPFAM" id="SSF52047">
    <property type="entry name" value="RNI-like"/>
    <property type="match status" value="1"/>
</dbReference>
<dbReference type="InterPro" id="IPR001611">
    <property type="entry name" value="Leu-rich_rpt"/>
</dbReference>
<protein>
    <recommendedName>
        <fullName evidence="3">Leucine rich repeat (LRR) protein</fullName>
    </recommendedName>
</protein>
<dbReference type="PROSITE" id="PS51257">
    <property type="entry name" value="PROKAR_LIPOPROTEIN"/>
    <property type="match status" value="1"/>
</dbReference>
<evidence type="ECO:0000313" key="2">
    <source>
        <dbReference type="Proteomes" id="UP001200145"/>
    </source>
</evidence>
<accession>A0ABS9BII0</accession>
<evidence type="ECO:0000313" key="1">
    <source>
        <dbReference type="EMBL" id="MCF1715400.1"/>
    </source>
</evidence>
<comment type="caution">
    <text evidence="1">The sequence shown here is derived from an EMBL/GenBank/DDBJ whole genome shotgun (WGS) entry which is preliminary data.</text>
</comment>
<dbReference type="RefSeq" id="WP_234866353.1">
    <property type="nucleotide sequence ID" value="NZ_JAKEVY010000003.1"/>
</dbReference>
<organism evidence="1 2">
    <name type="scientific">Flavihumibacter fluminis</name>
    <dbReference type="NCBI Taxonomy" id="2909236"/>
    <lineage>
        <taxon>Bacteria</taxon>
        <taxon>Pseudomonadati</taxon>
        <taxon>Bacteroidota</taxon>
        <taxon>Chitinophagia</taxon>
        <taxon>Chitinophagales</taxon>
        <taxon>Chitinophagaceae</taxon>
        <taxon>Flavihumibacter</taxon>
    </lineage>
</organism>
<keyword evidence="2" id="KW-1185">Reference proteome</keyword>
<dbReference type="Proteomes" id="UP001200145">
    <property type="component" value="Unassembled WGS sequence"/>
</dbReference>
<dbReference type="Gene3D" id="3.80.10.10">
    <property type="entry name" value="Ribonuclease Inhibitor"/>
    <property type="match status" value="1"/>
</dbReference>
<dbReference type="Pfam" id="PF13855">
    <property type="entry name" value="LRR_8"/>
    <property type="match status" value="1"/>
</dbReference>
<gene>
    <name evidence="1" type="ORF">L0U88_12255</name>
</gene>
<dbReference type="InterPro" id="IPR032675">
    <property type="entry name" value="LRR_dom_sf"/>
</dbReference>